<evidence type="ECO:0000313" key="9">
    <source>
        <dbReference type="Proteomes" id="UP000193102"/>
    </source>
</evidence>
<dbReference type="InterPro" id="IPR041074">
    <property type="entry name" value="LytB_SH3"/>
</dbReference>
<dbReference type="Pfam" id="PF01473">
    <property type="entry name" value="Choline_bind_1"/>
    <property type="match status" value="2"/>
</dbReference>
<keyword evidence="6" id="KW-0732">Signal</keyword>
<dbReference type="Pfam" id="PF01832">
    <property type="entry name" value="Glucosaminidase"/>
    <property type="match status" value="1"/>
</dbReference>
<dbReference type="Gene3D" id="2.20.120.10">
    <property type="entry name" value="Multimodular pneumococcal cell wall endolysin, domain 3"/>
    <property type="match status" value="2"/>
</dbReference>
<dbReference type="PANTHER" id="PTHR33308:SF9">
    <property type="entry name" value="PEPTIDOGLYCAN HYDROLASE FLGJ"/>
    <property type="match status" value="1"/>
</dbReference>
<dbReference type="InterPro" id="IPR018337">
    <property type="entry name" value="Cell_wall/Cho-bd_repeat"/>
</dbReference>
<feature type="repeat" description="Cell wall-binding" evidence="4">
    <location>
        <begin position="298"/>
        <end position="317"/>
    </location>
</feature>
<evidence type="ECO:0000256" key="1">
    <source>
        <dbReference type="ARBA" id="ARBA00010266"/>
    </source>
</evidence>
<evidence type="ECO:0000256" key="2">
    <source>
        <dbReference type="ARBA" id="ARBA00022737"/>
    </source>
</evidence>
<dbReference type="InterPro" id="IPR002901">
    <property type="entry name" value="MGlyc_endo_b_GlcNAc-like_dom"/>
</dbReference>
<dbReference type="Gene3D" id="2.10.270.10">
    <property type="entry name" value="Cholin Binding"/>
    <property type="match status" value="4"/>
</dbReference>
<comment type="caution">
    <text evidence="8">The sequence shown here is derived from an EMBL/GenBank/DDBJ whole genome shotgun (WGS) entry which is preliminary data.</text>
</comment>
<keyword evidence="2" id="KW-0677">Repeat</keyword>
<feature type="signal peptide" evidence="6">
    <location>
        <begin position="1"/>
        <end position="24"/>
    </location>
</feature>
<evidence type="ECO:0000256" key="5">
    <source>
        <dbReference type="SAM" id="MobiDB-lite"/>
    </source>
</evidence>
<organism evidence="8 9">
    <name type="scientific">Streptococcus mitis</name>
    <dbReference type="NCBI Taxonomy" id="28037"/>
    <lineage>
        <taxon>Bacteria</taxon>
        <taxon>Bacillati</taxon>
        <taxon>Bacillota</taxon>
        <taxon>Bacilli</taxon>
        <taxon>Lactobacillales</taxon>
        <taxon>Streptococcaceae</taxon>
        <taxon>Streptococcus</taxon>
        <taxon>Streptococcus mitis group</taxon>
    </lineage>
</organism>
<accession>A0A1X1KH33</accession>
<protein>
    <submittedName>
        <fullName evidence="8">Endo-beta-N-acetylglucosaminidase</fullName>
    </submittedName>
</protein>
<dbReference type="SUPFAM" id="SSF69360">
    <property type="entry name" value="Cell wall binding repeat"/>
    <property type="match status" value="2"/>
</dbReference>
<dbReference type="InterPro" id="IPR051056">
    <property type="entry name" value="Glycosyl_Hydrolase_73"/>
</dbReference>
<feature type="chain" id="PRO_5013049522" evidence="6">
    <location>
        <begin position="25"/>
        <end position="692"/>
    </location>
</feature>
<feature type="compositionally biased region" description="Polar residues" evidence="5">
    <location>
        <begin position="30"/>
        <end position="44"/>
    </location>
</feature>
<dbReference type="SMART" id="SM00047">
    <property type="entry name" value="LYZ2"/>
    <property type="match status" value="1"/>
</dbReference>
<dbReference type="PROSITE" id="PS51170">
    <property type="entry name" value="CW"/>
    <property type="match status" value="3"/>
</dbReference>
<feature type="compositionally biased region" description="Basic and acidic residues" evidence="5">
    <location>
        <begin position="45"/>
        <end position="96"/>
    </location>
</feature>
<dbReference type="RefSeq" id="WP_084951318.1">
    <property type="nucleotide sequence ID" value="NZ_JASHAA010000001.1"/>
</dbReference>
<evidence type="ECO:0000313" key="8">
    <source>
        <dbReference type="EMBL" id="ORO98714.1"/>
    </source>
</evidence>
<feature type="repeat" description="Cell wall-binding" evidence="4">
    <location>
        <begin position="180"/>
        <end position="199"/>
    </location>
</feature>
<feature type="domain" description="Mannosyl-glycoprotein endo-beta-N-acetylglucosamidase-like" evidence="7">
    <location>
        <begin position="562"/>
        <end position="692"/>
    </location>
</feature>
<comment type="similarity">
    <text evidence="1">Belongs to the glycosyl hydrolase 73 family.</text>
</comment>
<feature type="repeat" description="Cell wall-binding" evidence="4">
    <location>
        <begin position="239"/>
        <end position="258"/>
    </location>
</feature>
<feature type="region of interest" description="Disordered" evidence="5">
    <location>
        <begin position="25"/>
        <end position="96"/>
    </location>
</feature>
<evidence type="ECO:0000259" key="7">
    <source>
        <dbReference type="SMART" id="SM00047"/>
    </source>
</evidence>
<name>A0A1X1KH33_STRMT</name>
<evidence type="ECO:0000256" key="4">
    <source>
        <dbReference type="PROSITE-ProRule" id="PRU00591"/>
    </source>
</evidence>
<keyword evidence="3" id="KW-0378">Hydrolase</keyword>
<sequence>MKKTLLVSTAVLALAIVPTTSVFAEDSKTTDQSQTMNKSQSVDKNQSKEKNQTPASEEKKVVENTKNETEKTEKKKEPVVVKENNSKQEAIPNKEKVEEAHKNGWQKEHGKWLFYENNQPIKNWKKIAGVWYLFDQHGIMASNTIVNDYAFRTSGAMVENSWVKIADKWYYATDSGKIVRNRWEKISNVWYYFNQDGVMASNTLVNDYLLNNTGAMAQNAWVKITDKWYYATDSGKIVRNRWEKIGNVWYYFNQDGVMASNTLVNDYLLNNTGAMAQNAWVKITDKWYYATDSGKILRNKWEKIKGTWYYFNSDGVMASNQWKDAYYLKNSGAMAEKEWIFDKSYNSWFYLKSGGAYASREWIGAYYLKSGGYMAKNEWIFDPNYNAWYYLKEDGSYVTGGFNIKNKEYFFQDNGKWIQSPKYFKVKPITAYIYSESGDILSYVNQGSIVTYDGSKSKGSRLAVSISGLSGYMNQSDLALVEEGSEFIPHYTTDGRFLYHELSPYTSIRVAPHTSAMKIGKKYYSKDGEHFDGFTIKNRFLFKNLTEPTNYSADELNRVYSMMNIRNSRLAGKGAIFKEAEKRYGVNALYLMAHSALESAWGRSQIANDKNNFFGIAAYDTSPYDSAKKFDDVDKGILGAAKWIRENYIDRGRDHLGNKATGMNVRYASDPYWGEKIASIMMNINSRLGGKD</sequence>
<gene>
    <name evidence="8" type="ORF">B7697_08410</name>
</gene>
<evidence type="ECO:0000256" key="3">
    <source>
        <dbReference type="ARBA" id="ARBA00022801"/>
    </source>
</evidence>
<dbReference type="Pfam" id="PF17890">
    <property type="entry name" value="WW_like"/>
    <property type="match status" value="1"/>
</dbReference>
<evidence type="ECO:0000256" key="6">
    <source>
        <dbReference type="SAM" id="SignalP"/>
    </source>
</evidence>
<dbReference type="Gene3D" id="1.10.530.10">
    <property type="match status" value="1"/>
</dbReference>
<dbReference type="Pfam" id="PF19127">
    <property type="entry name" value="Choline_bind_3"/>
    <property type="match status" value="3"/>
</dbReference>
<proteinExistence type="inferred from homology"/>
<dbReference type="GO" id="GO:0004040">
    <property type="term" value="F:amidase activity"/>
    <property type="evidence" value="ECO:0007669"/>
    <property type="project" value="InterPro"/>
</dbReference>
<dbReference type="Proteomes" id="UP000193102">
    <property type="component" value="Unassembled WGS sequence"/>
</dbReference>
<dbReference type="PANTHER" id="PTHR33308">
    <property type="entry name" value="PEPTIDOGLYCAN HYDROLASE FLGJ"/>
    <property type="match status" value="1"/>
</dbReference>
<dbReference type="Pfam" id="PF18342">
    <property type="entry name" value="LytB_SH3"/>
    <property type="match status" value="1"/>
</dbReference>
<dbReference type="EMBL" id="NCVI01000020">
    <property type="protein sequence ID" value="ORO98714.1"/>
    <property type="molecule type" value="Genomic_DNA"/>
</dbReference>
<dbReference type="Pfam" id="PF19085">
    <property type="entry name" value="Choline_bind_2"/>
    <property type="match status" value="1"/>
</dbReference>
<dbReference type="AlphaFoldDB" id="A0A1X1KH33"/>
<reference evidence="8 9" key="1">
    <citation type="journal article" date="2016" name="Eur. J. Clin. Microbiol. Infect. Dis.">
        <title>Whole genome sequencing as a tool for phylogenetic analysis of clinical strains of Mitis group streptococci.</title>
        <authorList>
            <person name="Rasmussen L.H."/>
            <person name="Dargis R."/>
            <person name="Hojholt K."/>
            <person name="Christensen J.J."/>
            <person name="Skovgaard O."/>
            <person name="Justesen U.S."/>
            <person name="Rosenvinge F.S."/>
            <person name="Moser C."/>
            <person name="Lukjancenko O."/>
            <person name="Rasmussen S."/>
            <person name="Nielsen X.C."/>
        </authorList>
    </citation>
    <scope>NUCLEOTIDE SEQUENCE [LARGE SCALE GENOMIC DNA]</scope>
    <source>
        <strain evidence="8 9">RH_17024_08</strain>
    </source>
</reference>
<dbReference type="InterPro" id="IPR040742">
    <property type="entry name" value="LytB_WW-like"/>
</dbReference>